<reference evidence="2 3" key="1">
    <citation type="submission" date="2019-07" db="EMBL/GenBank/DDBJ databases">
        <title>Allobacillus sp. nov. SKP isolated from shrimp paste of Euphausiacea.</title>
        <authorList>
            <person name="Kanchanasin P."/>
            <person name="Tanasupawat S."/>
            <person name="Shi W."/>
            <person name="Wu L."/>
            <person name="Ma J."/>
        </authorList>
    </citation>
    <scope>NUCLEOTIDE SEQUENCE [LARGE SCALE GENOMIC DNA]</scope>
    <source>
        <strain evidence="2 3">SKP4-8</strain>
    </source>
</reference>
<dbReference type="RefSeq" id="WP_144089694.1">
    <property type="nucleotide sequence ID" value="NZ_VMHE01000044.1"/>
</dbReference>
<accession>A0A556P6F9</accession>
<proteinExistence type="predicted"/>
<protein>
    <recommendedName>
        <fullName evidence="4">Peptidase M50 domain-containing protein</fullName>
    </recommendedName>
</protein>
<gene>
    <name evidence="2" type="ORF">FPQ13_12685</name>
</gene>
<sequence length="155" mass="17529">MLLFLLFYILVIPICVLLHEIGHGIGVVSTSKSNAHVYLGNRNKENKENFRIGRLHFHIYWSYVGFVAWEGNLKKQQRAVALAGGPIMSLLLGFLFGMTATLLPHGDLRSFLWGTAIFNLFQFVATIIPITYPRWMGAYNGHPSDGLQLLRLLRS</sequence>
<feature type="transmembrane region" description="Helical" evidence="1">
    <location>
        <begin position="81"/>
        <end position="105"/>
    </location>
</feature>
<organism evidence="2 3">
    <name type="scientific">Allobacillus salarius</name>
    <dbReference type="NCBI Taxonomy" id="1955272"/>
    <lineage>
        <taxon>Bacteria</taxon>
        <taxon>Bacillati</taxon>
        <taxon>Bacillota</taxon>
        <taxon>Bacilli</taxon>
        <taxon>Bacillales</taxon>
        <taxon>Bacillaceae</taxon>
        <taxon>Allobacillus</taxon>
    </lineage>
</organism>
<keyword evidence="1" id="KW-0812">Transmembrane</keyword>
<evidence type="ECO:0000256" key="1">
    <source>
        <dbReference type="SAM" id="Phobius"/>
    </source>
</evidence>
<evidence type="ECO:0000313" key="3">
    <source>
        <dbReference type="Proteomes" id="UP000316425"/>
    </source>
</evidence>
<dbReference type="Proteomes" id="UP000316425">
    <property type="component" value="Unassembled WGS sequence"/>
</dbReference>
<comment type="caution">
    <text evidence="2">The sequence shown here is derived from an EMBL/GenBank/DDBJ whole genome shotgun (WGS) entry which is preliminary data.</text>
</comment>
<evidence type="ECO:0000313" key="2">
    <source>
        <dbReference type="EMBL" id="TSJ59975.1"/>
    </source>
</evidence>
<evidence type="ECO:0008006" key="4">
    <source>
        <dbReference type="Google" id="ProtNLM"/>
    </source>
</evidence>
<feature type="transmembrane region" description="Helical" evidence="1">
    <location>
        <begin position="111"/>
        <end position="132"/>
    </location>
</feature>
<keyword evidence="1" id="KW-1133">Transmembrane helix</keyword>
<name>A0A556P6F9_9BACI</name>
<dbReference type="AlphaFoldDB" id="A0A556P6F9"/>
<dbReference type="EMBL" id="VMHE01000044">
    <property type="protein sequence ID" value="TSJ59975.1"/>
    <property type="molecule type" value="Genomic_DNA"/>
</dbReference>
<dbReference type="OrthoDB" id="2080990at2"/>
<keyword evidence="3" id="KW-1185">Reference proteome</keyword>
<keyword evidence="1" id="KW-0472">Membrane</keyword>